<gene>
    <name evidence="4" type="primary">LOC116210372</name>
</gene>
<keyword evidence="2" id="KW-0812">Transmembrane</keyword>
<feature type="region of interest" description="Disordered" evidence="1">
    <location>
        <begin position="226"/>
        <end position="250"/>
    </location>
</feature>
<evidence type="ECO:0000256" key="1">
    <source>
        <dbReference type="SAM" id="MobiDB-lite"/>
    </source>
</evidence>
<dbReference type="GeneID" id="116210372"/>
<feature type="transmembrane region" description="Helical" evidence="2">
    <location>
        <begin position="132"/>
        <end position="152"/>
    </location>
</feature>
<dbReference type="OrthoDB" id="1894577at2759"/>
<dbReference type="AlphaFoldDB" id="A0A6P8E0L7"/>
<organism evidence="3 4">
    <name type="scientific">Punica granatum</name>
    <name type="common">Pomegranate</name>
    <dbReference type="NCBI Taxonomy" id="22663"/>
    <lineage>
        <taxon>Eukaryota</taxon>
        <taxon>Viridiplantae</taxon>
        <taxon>Streptophyta</taxon>
        <taxon>Embryophyta</taxon>
        <taxon>Tracheophyta</taxon>
        <taxon>Spermatophyta</taxon>
        <taxon>Magnoliopsida</taxon>
        <taxon>eudicotyledons</taxon>
        <taxon>Gunneridae</taxon>
        <taxon>Pentapetalae</taxon>
        <taxon>rosids</taxon>
        <taxon>malvids</taxon>
        <taxon>Myrtales</taxon>
        <taxon>Lythraceae</taxon>
        <taxon>Punica</taxon>
    </lineage>
</organism>
<evidence type="ECO:0000313" key="4">
    <source>
        <dbReference type="RefSeq" id="XP_031400099.1"/>
    </source>
</evidence>
<sequence length="544" mass="59673">MAGLHSPTCSFSTASMELTSISSLPNPRAVLASPVAVQKPSRLTRRKNHLRPKILKTLSPNPTPSPVTVAAPLIIHENQETLTHYDVEDEASSAELSSAAETHEVDEFHTASSVAEESLDLGKFSTKSVLKFGAYFVGLFLFQTICAVWFLGSASSSSSTEKPDGSESSVDEKDRVQSLINGNVRRGFTRGKVSSEMGDAALYLGEAEMQKKIEEIRLMAREARRSERKNLEGEAEGGETEEEESASKSRIAFEKEIGTRLNKLQKGLNSVKKYPVSSNGVSGPKEVGSDLVFKKKLKFRGTLAGKNSQGPKGFSSENHSPAATQGNSNSQELRRDGIDFENGAKGSVPRKEMEFTKSKTAGPLQKSSQERSSVEVVNSGTSREVIVQNSRIGGNKGSAKKSASPSMTRQKDDTARFWWLNLPCVFAILMRRASNSEGPEGLFTVKIASDEDDKSISSYVVAFEDRVDANNFCYLLESFFEELGDFSADIVPLLRKELEEAVKTKNMKIFVLRKGQLRLYAGQPFSDVESDLMSLVKENQSVYR</sequence>
<evidence type="ECO:0000313" key="3">
    <source>
        <dbReference type="Proteomes" id="UP000515151"/>
    </source>
</evidence>
<dbReference type="InterPro" id="IPR021503">
    <property type="entry name" value="DUF3110"/>
</dbReference>
<dbReference type="RefSeq" id="XP_031400099.1">
    <property type="nucleotide sequence ID" value="XM_031544239.1"/>
</dbReference>
<name>A0A6P8E0L7_PUNGR</name>
<feature type="region of interest" description="Disordered" evidence="1">
    <location>
        <begin position="155"/>
        <end position="176"/>
    </location>
</feature>
<reference evidence="4" key="2">
    <citation type="submission" date="2025-08" db="UniProtKB">
        <authorList>
            <consortium name="RefSeq"/>
        </authorList>
    </citation>
    <scope>IDENTIFICATION</scope>
    <source>
        <tissue evidence="4">Leaf</tissue>
    </source>
</reference>
<evidence type="ECO:0000256" key="2">
    <source>
        <dbReference type="SAM" id="Phobius"/>
    </source>
</evidence>
<feature type="compositionally biased region" description="Basic and acidic residues" evidence="1">
    <location>
        <begin position="161"/>
        <end position="176"/>
    </location>
</feature>
<feature type="compositionally biased region" description="Polar residues" evidence="1">
    <location>
        <begin position="305"/>
        <end position="331"/>
    </location>
</feature>
<reference evidence="3" key="1">
    <citation type="journal article" date="2020" name="Plant Biotechnol. J.">
        <title>The pomegranate (Punica granatum L.) draft genome dissects genetic divergence between soft- and hard-seeded cultivars.</title>
        <authorList>
            <person name="Luo X."/>
            <person name="Li H."/>
            <person name="Wu Z."/>
            <person name="Yao W."/>
            <person name="Zhao P."/>
            <person name="Cao D."/>
            <person name="Yu H."/>
            <person name="Li K."/>
            <person name="Poudel K."/>
            <person name="Zhao D."/>
            <person name="Zhang F."/>
            <person name="Xia X."/>
            <person name="Chen L."/>
            <person name="Wang Q."/>
            <person name="Jing D."/>
            <person name="Cao S."/>
        </authorList>
    </citation>
    <scope>NUCLEOTIDE SEQUENCE [LARGE SCALE GENOMIC DNA]</scope>
    <source>
        <strain evidence="3">cv. Tunisia</strain>
    </source>
</reference>
<proteinExistence type="predicted"/>
<dbReference type="PANTHER" id="PTHR34962">
    <property type="entry name" value="EMBRYO DEFECTIVE 1703-RELATED"/>
    <property type="match status" value="1"/>
</dbReference>
<accession>A0A6P8E0L7</accession>
<protein>
    <submittedName>
        <fullName evidence="4">Uncharacterized protein LOC116210372 isoform X1</fullName>
    </submittedName>
</protein>
<feature type="region of interest" description="Disordered" evidence="1">
    <location>
        <begin position="303"/>
        <end position="380"/>
    </location>
</feature>
<dbReference type="Pfam" id="PF11360">
    <property type="entry name" value="DUF3110"/>
    <property type="match status" value="1"/>
</dbReference>
<keyword evidence="2" id="KW-0472">Membrane</keyword>
<dbReference type="PANTHER" id="PTHR34962:SF3">
    <property type="entry name" value="ABC SUBFAMILY C PROTEIN"/>
    <property type="match status" value="1"/>
</dbReference>
<dbReference type="Proteomes" id="UP000515151">
    <property type="component" value="Chromosome 1"/>
</dbReference>
<feature type="compositionally biased region" description="Acidic residues" evidence="1">
    <location>
        <begin position="233"/>
        <end position="244"/>
    </location>
</feature>
<keyword evidence="2" id="KW-1133">Transmembrane helix</keyword>
<keyword evidence="3" id="KW-1185">Reference proteome</keyword>
<feature type="region of interest" description="Disordered" evidence="1">
    <location>
        <begin position="390"/>
        <end position="409"/>
    </location>
</feature>